<dbReference type="Proteomes" id="UP000487221">
    <property type="component" value="Unassembled WGS sequence"/>
</dbReference>
<dbReference type="RefSeq" id="WP_004293631.1">
    <property type="nucleotide sequence ID" value="NZ_CACRTC010000020.1"/>
</dbReference>
<gene>
    <name evidence="5" type="ORF">DWY92_06050</name>
    <name evidence="3" type="ORF">GAP55_12965</name>
    <name evidence="2" type="ORF">GAQ44_19675</name>
    <name evidence="1" type="ORF">GAQ56_18585</name>
    <name evidence="4" type="ORF">JQN06_02290</name>
</gene>
<evidence type="ECO:0008006" key="11">
    <source>
        <dbReference type="Google" id="ProtNLM"/>
    </source>
</evidence>
<evidence type="ECO:0000313" key="1">
    <source>
        <dbReference type="EMBL" id="KAB4087866.1"/>
    </source>
</evidence>
<evidence type="ECO:0000313" key="3">
    <source>
        <dbReference type="EMBL" id="KAB4211879.1"/>
    </source>
</evidence>
<keyword evidence="10" id="KW-1185">Reference proteome</keyword>
<evidence type="ECO:0000313" key="4">
    <source>
        <dbReference type="EMBL" id="MBT8725003.1"/>
    </source>
</evidence>
<dbReference type="EMBL" id="JAFBJK010000002">
    <property type="protein sequence ID" value="MBT8725003.1"/>
    <property type="molecule type" value="Genomic_DNA"/>
</dbReference>
<name>A0A139KAJ6_BACUN</name>
<dbReference type="GeneID" id="78406480"/>
<comment type="caution">
    <text evidence="1">The sequence shown here is derived from an EMBL/GenBank/DDBJ whole genome shotgun (WGS) entry which is preliminary data.</text>
</comment>
<evidence type="ECO:0000313" key="9">
    <source>
        <dbReference type="Proteomes" id="UP000487221"/>
    </source>
</evidence>
<evidence type="ECO:0000313" key="7">
    <source>
        <dbReference type="Proteomes" id="UP000432488"/>
    </source>
</evidence>
<protein>
    <recommendedName>
        <fullName evidence="11">DUF3560 domain-containing protein</fullName>
    </recommendedName>
</protein>
<evidence type="ECO:0000313" key="6">
    <source>
        <dbReference type="Proteomes" id="UP000283680"/>
    </source>
</evidence>
<dbReference type="EMBL" id="WCTY01000042">
    <property type="protein sequence ID" value="KAB4180458.1"/>
    <property type="molecule type" value="Genomic_DNA"/>
</dbReference>
<reference evidence="4 10" key="3">
    <citation type="submission" date="2020-12" db="EMBL/GenBank/DDBJ databases">
        <title>Microorganisms.</title>
        <authorList>
            <person name="Matos J."/>
            <person name="Faleiro L."/>
            <person name="Duarte I."/>
        </authorList>
    </citation>
    <scope>NUCLEOTIDE SEQUENCE [LARGE SCALE GENOMIC DNA]</scope>
    <source>
        <strain evidence="4 10">PtFD3Pch2</strain>
    </source>
</reference>
<evidence type="ECO:0000313" key="5">
    <source>
        <dbReference type="EMBL" id="RGQ53238.1"/>
    </source>
</evidence>
<evidence type="ECO:0000313" key="8">
    <source>
        <dbReference type="Proteomes" id="UP000466952"/>
    </source>
</evidence>
<reference evidence="7 8" key="2">
    <citation type="journal article" date="2019" name="Nat. Med.">
        <title>A library of human gut bacterial isolates paired with longitudinal multiomics data enables mechanistic microbiome research.</title>
        <authorList>
            <person name="Poyet M."/>
            <person name="Groussin M."/>
            <person name="Gibbons S.M."/>
            <person name="Avila-Pacheco J."/>
            <person name="Jiang X."/>
            <person name="Kearney S.M."/>
            <person name="Perrotta A.R."/>
            <person name="Berdy B."/>
            <person name="Zhao S."/>
            <person name="Lieberman T.D."/>
            <person name="Swanson P.K."/>
            <person name="Smith M."/>
            <person name="Roesemann S."/>
            <person name="Alexander J.E."/>
            <person name="Rich S.A."/>
            <person name="Livny J."/>
            <person name="Vlamakis H."/>
            <person name="Clish C."/>
            <person name="Bullock K."/>
            <person name="Deik A."/>
            <person name="Scott J."/>
            <person name="Pierce K.A."/>
            <person name="Xavier R.J."/>
            <person name="Alm E.J."/>
        </authorList>
    </citation>
    <scope>NUCLEOTIDE SEQUENCE [LARGE SCALE GENOMIC DNA]</scope>
    <source>
        <strain evidence="3 8">BIOML-A11</strain>
        <strain evidence="2 9">BIOML-A19</strain>
        <strain evidence="1 7">BIOML-A42</strain>
    </source>
</reference>
<evidence type="ECO:0000313" key="2">
    <source>
        <dbReference type="EMBL" id="KAB4180458.1"/>
    </source>
</evidence>
<dbReference type="EMBL" id="WCTR01000008">
    <property type="protein sequence ID" value="KAB4211879.1"/>
    <property type="molecule type" value="Genomic_DNA"/>
</dbReference>
<dbReference type="Proteomes" id="UP000466952">
    <property type="component" value="Unassembled WGS sequence"/>
</dbReference>
<proteinExistence type="predicted"/>
<reference evidence="5 6" key="1">
    <citation type="submission" date="2018-08" db="EMBL/GenBank/DDBJ databases">
        <title>A genome reference for cultivated species of the human gut microbiota.</title>
        <authorList>
            <person name="Zou Y."/>
            <person name="Xue W."/>
            <person name="Luo G."/>
        </authorList>
    </citation>
    <scope>NUCLEOTIDE SEQUENCE [LARGE SCALE GENOMIC DNA]</scope>
    <source>
        <strain evidence="5 6">AF28-11</strain>
    </source>
</reference>
<dbReference type="EMBL" id="QRTH01000002">
    <property type="protein sequence ID" value="RGQ53238.1"/>
    <property type="molecule type" value="Genomic_DNA"/>
</dbReference>
<organism evidence="1 7">
    <name type="scientific">Bacteroides uniformis</name>
    <dbReference type="NCBI Taxonomy" id="820"/>
    <lineage>
        <taxon>Bacteria</taxon>
        <taxon>Pseudomonadati</taxon>
        <taxon>Bacteroidota</taxon>
        <taxon>Bacteroidia</taxon>
        <taxon>Bacteroidales</taxon>
        <taxon>Bacteroidaceae</taxon>
        <taxon>Bacteroides</taxon>
    </lineage>
</organism>
<dbReference type="Proteomes" id="UP001196342">
    <property type="component" value="Unassembled WGS sequence"/>
</dbReference>
<dbReference type="EMBL" id="WCUV01000016">
    <property type="protein sequence ID" value="KAB4087866.1"/>
    <property type="molecule type" value="Genomic_DNA"/>
</dbReference>
<dbReference type="Proteomes" id="UP000283680">
    <property type="component" value="Unassembled WGS sequence"/>
</dbReference>
<sequence length="365" mass="42153">METTLLTKENAHRVTMVRRVDAPESEPVAFLFRGKRHGYCSYSHLVGNPGKEEILAPADFKDWEVVEVAHPGYLEEYFKQACSSYNLTSFSPDERGESDIASHEKELHEDLQSMPEQQRERYMENYKRYFSAMIAANSRCASAMITGPARFNTGRNEKACNSHAKSVTAFREWRERALEAIRKATEAAKPEEQRLEEEWQKVKAFIDDAASTIHGIDTGTARGYSRALFVSNLAGRLSTYVNHGNVEIIDRAVARLREWNDKVKKPVVTARHSIFKYPELVRKVREKQQERASRENREIPFDGGKVVYNFEEDRLQILFDKIPDTDMRTTLKRNAFKWAPRNQAWQRQLTRNAEYAAGQVLKITI</sequence>
<dbReference type="AlphaFoldDB" id="A0A139KAJ6"/>
<dbReference type="Proteomes" id="UP000432488">
    <property type="component" value="Unassembled WGS sequence"/>
</dbReference>
<evidence type="ECO:0000313" key="10">
    <source>
        <dbReference type="Proteomes" id="UP001196342"/>
    </source>
</evidence>
<accession>A0A139KAJ6</accession>